<accession>A0A1G9EJV4</accession>
<dbReference type="RefSeq" id="WP_176798071.1">
    <property type="nucleotide sequence ID" value="NZ_FNFM01000012.1"/>
</dbReference>
<gene>
    <name evidence="2" type="ORF">SAMN04487820_112100</name>
</gene>
<reference evidence="3" key="1">
    <citation type="submission" date="2016-10" db="EMBL/GenBank/DDBJ databases">
        <authorList>
            <person name="Varghese N."/>
            <person name="Submissions S."/>
        </authorList>
    </citation>
    <scope>NUCLEOTIDE SEQUENCE [LARGE SCALE GENOMIC DNA]</scope>
    <source>
        <strain evidence="3">DSM 45460</strain>
    </source>
</reference>
<evidence type="ECO:0000313" key="3">
    <source>
        <dbReference type="Proteomes" id="UP000199213"/>
    </source>
</evidence>
<proteinExistence type="predicted"/>
<keyword evidence="3" id="KW-1185">Reference proteome</keyword>
<protein>
    <submittedName>
        <fullName evidence="2">Uncharacterized protein</fullName>
    </submittedName>
</protein>
<name>A0A1G9EJV4_ACTMZ</name>
<dbReference type="EMBL" id="FNFM01000012">
    <property type="protein sequence ID" value="SDK76467.1"/>
    <property type="molecule type" value="Genomic_DNA"/>
</dbReference>
<feature type="region of interest" description="Disordered" evidence="1">
    <location>
        <begin position="1"/>
        <end position="35"/>
    </location>
</feature>
<organism evidence="2 3">
    <name type="scientific">Actinopolyspora mzabensis</name>
    <dbReference type="NCBI Taxonomy" id="995066"/>
    <lineage>
        <taxon>Bacteria</taxon>
        <taxon>Bacillati</taxon>
        <taxon>Actinomycetota</taxon>
        <taxon>Actinomycetes</taxon>
        <taxon>Actinopolysporales</taxon>
        <taxon>Actinopolysporaceae</taxon>
        <taxon>Actinopolyspora</taxon>
    </lineage>
</organism>
<dbReference type="Proteomes" id="UP000199213">
    <property type="component" value="Unassembled WGS sequence"/>
</dbReference>
<evidence type="ECO:0000313" key="2">
    <source>
        <dbReference type="EMBL" id="SDK76467.1"/>
    </source>
</evidence>
<sequence length="53" mass="6104">MREQDVQSETVSSEVRSPEETEVSGPDHAGIDSTWQPRSWFTEIGRWRADLVK</sequence>
<dbReference type="AlphaFoldDB" id="A0A1G9EJV4"/>
<evidence type="ECO:0000256" key="1">
    <source>
        <dbReference type="SAM" id="MobiDB-lite"/>
    </source>
</evidence>